<proteinExistence type="predicted"/>
<feature type="transmembrane region" description="Helical" evidence="1">
    <location>
        <begin position="12"/>
        <end position="30"/>
    </location>
</feature>
<evidence type="ECO:0000256" key="1">
    <source>
        <dbReference type="SAM" id="Phobius"/>
    </source>
</evidence>
<keyword evidence="3" id="KW-1185">Reference proteome</keyword>
<feature type="transmembrane region" description="Helical" evidence="1">
    <location>
        <begin position="225"/>
        <end position="243"/>
    </location>
</feature>
<evidence type="ECO:0000313" key="2">
    <source>
        <dbReference type="EMBL" id="QEY63927.1"/>
    </source>
</evidence>
<dbReference type="KEGG" id="plal:FXN65_18410"/>
<protein>
    <recommendedName>
        <fullName evidence="4">ZIP family zinc transporter</fullName>
    </recommendedName>
</protein>
<feature type="transmembrane region" description="Helical" evidence="1">
    <location>
        <begin position="37"/>
        <end position="57"/>
    </location>
</feature>
<evidence type="ECO:0008006" key="4">
    <source>
        <dbReference type="Google" id="ProtNLM"/>
    </source>
</evidence>
<accession>A0A5J6QNU3</accession>
<evidence type="ECO:0000313" key="3">
    <source>
        <dbReference type="Proteomes" id="UP000327179"/>
    </source>
</evidence>
<reference evidence="2 3" key="1">
    <citation type="submission" date="2019-08" db="EMBL/GenBank/DDBJ databases">
        <title>Whole-genome Sequencing of e-waste polymer degrading bacterium Pseudomonas sp. strain PE08.</title>
        <authorList>
            <person name="Kirdat K."/>
            <person name="Debbarma P."/>
            <person name="Narawade N."/>
            <person name="Suyal D."/>
            <person name="Thorat V."/>
            <person name="Shouche Y."/>
            <person name="Goel R."/>
            <person name="Yadav A."/>
        </authorList>
    </citation>
    <scope>NUCLEOTIDE SEQUENCE [LARGE SCALE GENOMIC DNA]</scope>
    <source>
        <strain evidence="2 3">PE08</strain>
    </source>
</reference>
<feature type="transmembrane region" description="Helical" evidence="1">
    <location>
        <begin position="167"/>
        <end position="191"/>
    </location>
</feature>
<feature type="transmembrane region" description="Helical" evidence="1">
    <location>
        <begin position="99"/>
        <end position="116"/>
    </location>
</feature>
<keyword evidence="1" id="KW-0812">Transmembrane</keyword>
<dbReference type="EMBL" id="CP043311">
    <property type="protein sequence ID" value="QEY63927.1"/>
    <property type="molecule type" value="Genomic_DNA"/>
</dbReference>
<feature type="transmembrane region" description="Helical" evidence="1">
    <location>
        <begin position="197"/>
        <end position="218"/>
    </location>
</feature>
<organism evidence="2 3">
    <name type="scientific">Metapseudomonas lalkuanensis</name>
    <dbReference type="NCBI Taxonomy" id="2604832"/>
    <lineage>
        <taxon>Bacteria</taxon>
        <taxon>Pseudomonadati</taxon>
        <taxon>Pseudomonadota</taxon>
        <taxon>Gammaproteobacteria</taxon>
        <taxon>Pseudomonadales</taxon>
        <taxon>Pseudomonadaceae</taxon>
        <taxon>Metapseudomonas</taxon>
    </lineage>
</organism>
<feature type="transmembrane region" description="Helical" evidence="1">
    <location>
        <begin position="69"/>
        <end position="87"/>
    </location>
</feature>
<gene>
    <name evidence="2" type="ORF">FXN65_18410</name>
</gene>
<dbReference type="RefSeq" id="WP_151135077.1">
    <property type="nucleotide sequence ID" value="NZ_CP043311.1"/>
</dbReference>
<dbReference type="Proteomes" id="UP000327179">
    <property type="component" value="Chromosome"/>
</dbReference>
<sequence>MQIPVTIQAGLWGWLAASGLLIGAAIGFLAKLPQKVVASIMAYGSGVLVAALCFGQIPEAERIGGLWPTMAGLLAGGAVFVLASQYIDRLERHHRGRSSNGGSGMVAVLIAVGAFLDGIPESLGLGLGLLAGGEVSLLMLVAIFLANLPEGLASAAGLREERRSGRVVFALWGGIALLSGLAAMAGPGLFADLPPRWLAFALGFSAGAVLCMLVDTLIPEAFESTHAWTGLITLAGFMTAFALDHIV</sequence>
<keyword evidence="1" id="KW-0472">Membrane</keyword>
<feature type="transmembrane region" description="Helical" evidence="1">
    <location>
        <begin position="122"/>
        <end position="146"/>
    </location>
</feature>
<keyword evidence="1" id="KW-1133">Transmembrane helix</keyword>
<name>A0A5J6QNU3_9GAMM</name>
<dbReference type="AlphaFoldDB" id="A0A5J6QNU3"/>